<reference evidence="3" key="1">
    <citation type="journal article" date="2017" name="Nat. Microbiol.">
        <title>Global analysis of biosynthetic gene clusters reveals vast potential of secondary metabolite production in Penicillium species.</title>
        <authorList>
            <person name="Nielsen J.C."/>
            <person name="Grijseels S."/>
            <person name="Prigent S."/>
            <person name="Ji B."/>
            <person name="Dainat J."/>
            <person name="Nielsen K.F."/>
            <person name="Frisvad J.C."/>
            <person name="Workman M."/>
            <person name="Nielsen J."/>
        </authorList>
    </citation>
    <scope>NUCLEOTIDE SEQUENCE [LARGE SCALE GENOMIC DNA]</scope>
    <source>
        <strain evidence="3">IBT 29486</strain>
    </source>
</reference>
<evidence type="ECO:0008006" key="4">
    <source>
        <dbReference type="Google" id="ProtNLM"/>
    </source>
</evidence>
<proteinExistence type="predicted"/>
<dbReference type="PANTHER" id="PTHR39598:SF1">
    <property type="entry name" value="AUSTINOID BIOSYNTHESIS CLUSTERS PROTEIN F-RELATED"/>
    <property type="match status" value="1"/>
</dbReference>
<sequence>MSDTAHIQAVTLDKFLTAWKDQAVEDTIALWSDDFKQQLLPSSLGVPSHSRAESEKIYPKLTGSLRNWKLDIKEVVHDVGRGTAAVYATSQADTPLPNEKWTTDFSIFLSFTEDGLRVNRLDEMVDSGFYADYFPKFQQWLRENMSPKEESH</sequence>
<dbReference type="EMBL" id="MDYP01000004">
    <property type="protein sequence ID" value="OQE10319.1"/>
    <property type="molecule type" value="Genomic_DNA"/>
</dbReference>
<dbReference type="SUPFAM" id="SSF54427">
    <property type="entry name" value="NTF2-like"/>
    <property type="match status" value="1"/>
</dbReference>
<comment type="pathway">
    <text evidence="1">Secondary metabolite biosynthesis.</text>
</comment>
<organism evidence="2 3">
    <name type="scientific">Penicillium vulpinum</name>
    <dbReference type="NCBI Taxonomy" id="29845"/>
    <lineage>
        <taxon>Eukaryota</taxon>
        <taxon>Fungi</taxon>
        <taxon>Dikarya</taxon>
        <taxon>Ascomycota</taxon>
        <taxon>Pezizomycotina</taxon>
        <taxon>Eurotiomycetes</taxon>
        <taxon>Eurotiomycetidae</taxon>
        <taxon>Eurotiales</taxon>
        <taxon>Aspergillaceae</taxon>
        <taxon>Penicillium</taxon>
    </lineage>
</organism>
<comment type="caution">
    <text evidence="2">The sequence shown here is derived from an EMBL/GenBank/DDBJ whole genome shotgun (WGS) entry which is preliminary data.</text>
</comment>
<accession>A0A1V6S9A2</accession>
<evidence type="ECO:0000313" key="3">
    <source>
        <dbReference type="Proteomes" id="UP000191518"/>
    </source>
</evidence>
<dbReference type="STRING" id="29845.A0A1V6S9A2"/>
<name>A0A1V6S9A2_9EURO</name>
<dbReference type="Proteomes" id="UP000191518">
    <property type="component" value="Unassembled WGS sequence"/>
</dbReference>
<dbReference type="Gene3D" id="3.10.450.50">
    <property type="match status" value="1"/>
</dbReference>
<keyword evidence="3" id="KW-1185">Reference proteome</keyword>
<evidence type="ECO:0000256" key="1">
    <source>
        <dbReference type="ARBA" id="ARBA00005179"/>
    </source>
</evidence>
<evidence type="ECO:0000313" key="2">
    <source>
        <dbReference type="EMBL" id="OQE10319.1"/>
    </source>
</evidence>
<dbReference type="AlphaFoldDB" id="A0A1V6S9A2"/>
<dbReference type="InterPro" id="IPR050977">
    <property type="entry name" value="Fungal_Meroterpenoid_Isomerase"/>
</dbReference>
<dbReference type="InterPro" id="IPR032710">
    <property type="entry name" value="NTF2-like_dom_sf"/>
</dbReference>
<gene>
    <name evidence="2" type="ORF">PENVUL_c004G01776</name>
</gene>
<dbReference type="OrthoDB" id="3758478at2759"/>
<dbReference type="PANTHER" id="PTHR39598">
    <property type="entry name" value="AUSTINOL SYNTHESIS PROTEIN F-RELATED"/>
    <property type="match status" value="1"/>
</dbReference>
<protein>
    <recommendedName>
        <fullName evidence="4">SnoaL-like domain-containing protein</fullName>
    </recommendedName>
</protein>